<keyword evidence="1" id="KW-0732">Signal</keyword>
<dbReference type="RefSeq" id="WP_211634127.1">
    <property type="nucleotide sequence ID" value="NZ_CP073100.1"/>
</dbReference>
<evidence type="ECO:0000313" key="2">
    <source>
        <dbReference type="EMBL" id="QUE52812.1"/>
    </source>
</evidence>
<sequence length="225" mass="23081">MSRFPLILALAGLASTGAALAQGPALPLSVSTLTVSGTVTLPSAITTSDNGKVATIKQTLTSYRFGNKELLQLMADNAIIPSITGYTLVQKFNNDGTSIGYFAWNASTHAEVKAPDSFLGFTQLGEVKAFNQTTTQPKTVGGAVTVTSSSNSKTFGTLSVDGSNCSLFNTIAAKTPTTGKIGTTTYSFTGITSSAVLNGVINNGDSNLSLEGTLKAASPKPFLAP</sequence>
<keyword evidence="3" id="KW-1185">Reference proteome</keyword>
<dbReference type="EMBL" id="CP073100">
    <property type="protein sequence ID" value="QUE52812.1"/>
    <property type="molecule type" value="Genomic_DNA"/>
</dbReference>
<dbReference type="AlphaFoldDB" id="A0A975PGZ7"/>
<protein>
    <submittedName>
        <fullName evidence="2">Uncharacterized protein</fullName>
    </submittedName>
</protein>
<gene>
    <name evidence="2" type="ORF">KBB96_07935</name>
</gene>
<feature type="chain" id="PRO_5037409690" evidence="1">
    <location>
        <begin position="22"/>
        <end position="225"/>
    </location>
</feature>
<evidence type="ECO:0000313" key="3">
    <source>
        <dbReference type="Proteomes" id="UP000676169"/>
    </source>
</evidence>
<accession>A0A975PGZ7</accession>
<reference evidence="2" key="1">
    <citation type="submission" date="2021-04" db="EMBL/GenBank/DDBJ databases">
        <title>Luteolibacter sp. 32A isolated from the skin of an Anderson's salamander (Ambystoma andersonii).</title>
        <authorList>
            <person name="Spergser J."/>
            <person name="Busse H.-J."/>
        </authorList>
    </citation>
    <scope>NUCLEOTIDE SEQUENCE</scope>
    <source>
        <strain evidence="2">32A</strain>
    </source>
</reference>
<name>A0A975PGZ7_9BACT</name>
<evidence type="ECO:0000256" key="1">
    <source>
        <dbReference type="SAM" id="SignalP"/>
    </source>
</evidence>
<proteinExistence type="predicted"/>
<feature type="signal peptide" evidence="1">
    <location>
        <begin position="1"/>
        <end position="21"/>
    </location>
</feature>
<organism evidence="2 3">
    <name type="scientific">Luteolibacter ambystomatis</name>
    <dbReference type="NCBI Taxonomy" id="2824561"/>
    <lineage>
        <taxon>Bacteria</taxon>
        <taxon>Pseudomonadati</taxon>
        <taxon>Verrucomicrobiota</taxon>
        <taxon>Verrucomicrobiia</taxon>
        <taxon>Verrucomicrobiales</taxon>
        <taxon>Verrucomicrobiaceae</taxon>
        <taxon>Luteolibacter</taxon>
    </lineage>
</organism>
<dbReference type="Proteomes" id="UP000676169">
    <property type="component" value="Chromosome"/>
</dbReference>
<dbReference type="KEGG" id="lamb:KBB96_07935"/>